<keyword evidence="5 8" id="KW-1133">Transmembrane helix</keyword>
<keyword evidence="6 8" id="KW-0472">Membrane</keyword>
<dbReference type="InterPro" id="IPR036259">
    <property type="entry name" value="MFS_trans_sf"/>
</dbReference>
<dbReference type="AlphaFoldDB" id="A0A430L347"/>
<dbReference type="InterPro" id="IPR020846">
    <property type="entry name" value="MFS_dom"/>
</dbReference>
<comment type="subcellular location">
    <subcellularLocation>
        <location evidence="1">Cell membrane</location>
        <topology evidence="1">Multi-pass membrane protein</topology>
    </subcellularLocation>
</comment>
<name>A0A430L347_9HYPO</name>
<evidence type="ECO:0000313" key="10">
    <source>
        <dbReference type="EMBL" id="RTE70173.1"/>
    </source>
</evidence>
<keyword evidence="7" id="KW-0325">Glycoprotein</keyword>
<accession>A0A430L347</accession>
<feature type="transmembrane region" description="Helical" evidence="8">
    <location>
        <begin position="68"/>
        <end position="89"/>
    </location>
</feature>
<dbReference type="SUPFAM" id="SSF103473">
    <property type="entry name" value="MFS general substrate transporter"/>
    <property type="match status" value="1"/>
</dbReference>
<keyword evidence="11" id="KW-1185">Reference proteome</keyword>
<dbReference type="GO" id="GO:0022857">
    <property type="term" value="F:transmembrane transporter activity"/>
    <property type="evidence" value="ECO:0007669"/>
    <property type="project" value="InterPro"/>
</dbReference>
<evidence type="ECO:0000256" key="5">
    <source>
        <dbReference type="ARBA" id="ARBA00022989"/>
    </source>
</evidence>
<protein>
    <recommendedName>
        <fullName evidence="9">Major facilitator superfamily (MFS) profile domain-containing protein</fullName>
    </recommendedName>
</protein>
<evidence type="ECO:0000256" key="2">
    <source>
        <dbReference type="ARBA" id="ARBA00022448"/>
    </source>
</evidence>
<dbReference type="PROSITE" id="PS50850">
    <property type="entry name" value="MFS"/>
    <property type="match status" value="1"/>
</dbReference>
<evidence type="ECO:0000256" key="7">
    <source>
        <dbReference type="ARBA" id="ARBA00023180"/>
    </source>
</evidence>
<sequence>MTVGALPSPELHNSSVGHFRLVLGHVGISHNVLQHPYRGEGTAESPFLVEFLPEDPYNPMEFPQWKKWTITFVLAMASLAVAFASTAYSSGIEDIMKSFHVSSEVAIIGLSLFVLGLAVGPVFWAPLSEEYGRQ</sequence>
<dbReference type="EMBL" id="MIKF01000483">
    <property type="protein sequence ID" value="RTE70173.1"/>
    <property type="molecule type" value="Genomic_DNA"/>
</dbReference>
<evidence type="ECO:0000256" key="3">
    <source>
        <dbReference type="ARBA" id="ARBA00022475"/>
    </source>
</evidence>
<proteinExistence type="predicted"/>
<gene>
    <name evidence="10" type="ORF">BHE90_015434</name>
</gene>
<keyword evidence="4 8" id="KW-0812">Transmembrane</keyword>
<evidence type="ECO:0000256" key="1">
    <source>
        <dbReference type="ARBA" id="ARBA00004651"/>
    </source>
</evidence>
<dbReference type="PANTHER" id="PTHR23502">
    <property type="entry name" value="MAJOR FACILITATOR SUPERFAMILY"/>
    <property type="match status" value="1"/>
</dbReference>
<dbReference type="Proteomes" id="UP000287124">
    <property type="component" value="Unassembled WGS sequence"/>
</dbReference>
<evidence type="ECO:0000256" key="6">
    <source>
        <dbReference type="ARBA" id="ARBA00023136"/>
    </source>
</evidence>
<evidence type="ECO:0000256" key="8">
    <source>
        <dbReference type="SAM" id="Phobius"/>
    </source>
</evidence>
<comment type="caution">
    <text evidence="10">The sequence shown here is derived from an EMBL/GenBank/DDBJ whole genome shotgun (WGS) entry which is preliminary data.</text>
</comment>
<dbReference type="Gene3D" id="1.20.1720.10">
    <property type="entry name" value="Multidrug resistance protein D"/>
    <property type="match status" value="1"/>
</dbReference>
<keyword evidence="2" id="KW-0813">Transport</keyword>
<evidence type="ECO:0000256" key="4">
    <source>
        <dbReference type="ARBA" id="ARBA00022692"/>
    </source>
</evidence>
<evidence type="ECO:0000259" key="9">
    <source>
        <dbReference type="PROSITE" id="PS50850"/>
    </source>
</evidence>
<evidence type="ECO:0000313" key="11">
    <source>
        <dbReference type="Proteomes" id="UP000287124"/>
    </source>
</evidence>
<feature type="domain" description="Major facilitator superfamily (MFS) profile" evidence="9">
    <location>
        <begin position="70"/>
        <end position="134"/>
    </location>
</feature>
<dbReference type="GO" id="GO:0005886">
    <property type="term" value="C:plasma membrane"/>
    <property type="evidence" value="ECO:0007669"/>
    <property type="project" value="UniProtKB-SubCell"/>
</dbReference>
<dbReference type="PANTHER" id="PTHR23502:SF186">
    <property type="entry name" value="MAJOR FACILITATOR SUPERFAMILY (MFS) PROFILE DOMAIN-CONTAINING PROTEIN"/>
    <property type="match status" value="1"/>
</dbReference>
<reference evidence="10 11" key="1">
    <citation type="submission" date="2017-06" db="EMBL/GenBank/DDBJ databases">
        <title>Comparative genomic analysis of Ambrosia Fusariam Clade fungi.</title>
        <authorList>
            <person name="Stajich J.E."/>
            <person name="Carrillo J."/>
            <person name="Kijimoto T."/>
            <person name="Eskalen A."/>
            <person name="O'Donnell K."/>
            <person name="Kasson M."/>
        </authorList>
    </citation>
    <scope>NUCLEOTIDE SEQUENCE [LARGE SCALE GENOMIC DNA]</scope>
    <source>
        <strain evidence="10 11">UCR1854</strain>
    </source>
</reference>
<feature type="transmembrane region" description="Helical" evidence="8">
    <location>
        <begin position="101"/>
        <end position="124"/>
    </location>
</feature>
<organism evidence="10 11">
    <name type="scientific">Fusarium euwallaceae</name>
    <dbReference type="NCBI Taxonomy" id="1147111"/>
    <lineage>
        <taxon>Eukaryota</taxon>
        <taxon>Fungi</taxon>
        <taxon>Dikarya</taxon>
        <taxon>Ascomycota</taxon>
        <taxon>Pezizomycotina</taxon>
        <taxon>Sordariomycetes</taxon>
        <taxon>Hypocreomycetidae</taxon>
        <taxon>Hypocreales</taxon>
        <taxon>Nectriaceae</taxon>
        <taxon>Fusarium</taxon>
        <taxon>Fusarium solani species complex</taxon>
    </lineage>
</organism>
<keyword evidence="3" id="KW-1003">Cell membrane</keyword>